<comment type="caution">
    <text evidence="10">The sequence shown here is derived from an EMBL/GenBank/DDBJ whole genome shotgun (WGS) entry which is preliminary data.</text>
</comment>
<keyword evidence="7" id="KW-0325">Glycoprotein</keyword>
<dbReference type="GO" id="GO:0007229">
    <property type="term" value="P:integrin-mediated signaling pathway"/>
    <property type="evidence" value="ECO:0007669"/>
    <property type="project" value="UniProtKB-KW"/>
</dbReference>
<dbReference type="PANTHER" id="PTHR10082">
    <property type="entry name" value="INTEGRIN BETA SUBUNIT"/>
    <property type="match status" value="1"/>
</dbReference>
<evidence type="ECO:0000256" key="3">
    <source>
        <dbReference type="ARBA" id="ARBA00022692"/>
    </source>
</evidence>
<organism evidence="10 11">
    <name type="scientific">Saguinus oedipus</name>
    <name type="common">Cotton-top tamarin</name>
    <name type="synonym">Oedipomidas oedipus</name>
    <dbReference type="NCBI Taxonomy" id="9490"/>
    <lineage>
        <taxon>Eukaryota</taxon>
        <taxon>Metazoa</taxon>
        <taxon>Chordata</taxon>
        <taxon>Craniata</taxon>
        <taxon>Vertebrata</taxon>
        <taxon>Euteleostomi</taxon>
        <taxon>Mammalia</taxon>
        <taxon>Eutheria</taxon>
        <taxon>Euarchontoglires</taxon>
        <taxon>Primates</taxon>
        <taxon>Haplorrhini</taxon>
        <taxon>Platyrrhini</taxon>
        <taxon>Cebidae</taxon>
        <taxon>Callitrichinae</taxon>
        <taxon>Saguinus</taxon>
    </lineage>
</organism>
<keyword evidence="4 8" id="KW-0401">Integrin</keyword>
<evidence type="ECO:0000259" key="9">
    <source>
        <dbReference type="SMART" id="SM00187"/>
    </source>
</evidence>
<dbReference type="InterPro" id="IPR036465">
    <property type="entry name" value="vWFA_dom_sf"/>
</dbReference>
<protein>
    <recommendedName>
        <fullName evidence="8">Integrin beta</fullName>
    </recommendedName>
</protein>
<dbReference type="InterPro" id="IPR002369">
    <property type="entry name" value="Integrin_bsu_VWA"/>
</dbReference>
<evidence type="ECO:0000256" key="4">
    <source>
        <dbReference type="ARBA" id="ARBA00023037"/>
    </source>
</evidence>
<proteinExistence type="inferred from homology"/>
<evidence type="ECO:0000256" key="8">
    <source>
        <dbReference type="RuleBase" id="RU000633"/>
    </source>
</evidence>
<accession>A0ABQ9VU42</accession>
<keyword evidence="8" id="KW-0130">Cell adhesion</keyword>
<evidence type="ECO:0000256" key="2">
    <source>
        <dbReference type="ARBA" id="ARBA00007449"/>
    </source>
</evidence>
<dbReference type="InterPro" id="IPR015812">
    <property type="entry name" value="Integrin_bsu"/>
</dbReference>
<sequence>MNLMLPPLTPCPSGQMFRDRRCNTRAELLASGCRRESIMVMESSFQITESDPPASDPPAVPFHWLQETQIDTTLHRSQMSPQGLRVRLRPGEEQHFELEVFEPLESPVDLYILMDFSNSMSDDLDNLKKMGQNLAQVLSQLTSDYTIGFGKFVDKVSVPQTDMRPEKLKEPWPNSDPPFSFKNVISLTEDVDEFRNKLQGERISGNLDAPEGGFDAILQTAVCTVGTRKGTASPGRG</sequence>
<gene>
    <name evidence="10" type="primary">ITGB4_1</name>
    <name evidence="10" type="ORF">P7K49_011805</name>
</gene>
<evidence type="ECO:0000256" key="6">
    <source>
        <dbReference type="ARBA" id="ARBA00023157"/>
    </source>
</evidence>
<dbReference type="EMBL" id="JASSZA010000005">
    <property type="protein sequence ID" value="KAK2112058.1"/>
    <property type="molecule type" value="Genomic_DNA"/>
</dbReference>
<keyword evidence="11" id="KW-1185">Reference proteome</keyword>
<dbReference type="SMART" id="SM00187">
    <property type="entry name" value="INB"/>
    <property type="match status" value="1"/>
</dbReference>
<dbReference type="Proteomes" id="UP001266305">
    <property type="component" value="Unassembled WGS sequence"/>
</dbReference>
<dbReference type="SUPFAM" id="SSF53300">
    <property type="entry name" value="vWA-like"/>
    <property type="match status" value="1"/>
</dbReference>
<dbReference type="Gene3D" id="3.40.50.410">
    <property type="entry name" value="von Willebrand factor, type A domain"/>
    <property type="match status" value="1"/>
</dbReference>
<feature type="domain" description="Integrin beta subunit VWA" evidence="9">
    <location>
        <begin position="9"/>
        <end position="236"/>
    </location>
</feature>
<keyword evidence="3 8" id="KW-0812">Transmembrane</keyword>
<dbReference type="PANTHER" id="PTHR10082:SF42">
    <property type="entry name" value="INTEGRIN BETA-4"/>
    <property type="match status" value="1"/>
</dbReference>
<keyword evidence="5" id="KW-0472">Membrane</keyword>
<evidence type="ECO:0000313" key="10">
    <source>
        <dbReference type="EMBL" id="KAK2112058.1"/>
    </source>
</evidence>
<name>A0ABQ9VU42_SAGOE</name>
<dbReference type="Pfam" id="PF00362">
    <property type="entry name" value="Integrin_beta"/>
    <property type="match status" value="1"/>
</dbReference>
<evidence type="ECO:0000313" key="11">
    <source>
        <dbReference type="Proteomes" id="UP001266305"/>
    </source>
</evidence>
<dbReference type="PRINTS" id="PR01186">
    <property type="entry name" value="INTEGRINB"/>
</dbReference>
<keyword evidence="6" id="KW-1015">Disulfide bond</keyword>
<evidence type="ECO:0000256" key="5">
    <source>
        <dbReference type="ARBA" id="ARBA00023136"/>
    </source>
</evidence>
<evidence type="ECO:0000256" key="1">
    <source>
        <dbReference type="ARBA" id="ARBA00004479"/>
    </source>
</evidence>
<evidence type="ECO:0000256" key="7">
    <source>
        <dbReference type="ARBA" id="ARBA00023180"/>
    </source>
</evidence>
<reference evidence="10 11" key="1">
    <citation type="submission" date="2023-05" db="EMBL/GenBank/DDBJ databases">
        <title>B98-5 Cell Line De Novo Hybrid Assembly: An Optical Mapping Approach.</title>
        <authorList>
            <person name="Kananen K."/>
            <person name="Auerbach J.A."/>
            <person name="Kautto E."/>
            <person name="Blachly J.S."/>
        </authorList>
    </citation>
    <scope>NUCLEOTIDE SEQUENCE [LARGE SCALE GENOMIC DNA]</scope>
    <source>
        <strain evidence="10">B95-8</strain>
        <tissue evidence="10">Cell line</tissue>
    </source>
</reference>
<comment type="subcellular location">
    <subcellularLocation>
        <location evidence="8">Cell membrane</location>
        <topology evidence="8">Single-pass type I membrane protein</topology>
    </subcellularLocation>
    <subcellularLocation>
        <location evidence="1">Membrane</location>
        <topology evidence="1">Single-pass type I membrane protein</topology>
    </subcellularLocation>
</comment>
<comment type="similarity">
    <text evidence="2 8">Belongs to the integrin beta chain family.</text>
</comment>